<evidence type="ECO:0000313" key="1">
    <source>
        <dbReference type="EMBL" id="CAB4284446.1"/>
    </source>
</evidence>
<dbReference type="Proteomes" id="UP000507222">
    <property type="component" value="Unassembled WGS sequence"/>
</dbReference>
<evidence type="ECO:0000313" key="2">
    <source>
        <dbReference type="Proteomes" id="UP000507222"/>
    </source>
</evidence>
<sequence>MRSRHVFLTHNSELQVQPVCKQFEFQCHVYGPDAIPTHSDCAGHPPPHHLISFFFPRTSKSKSLTLLDLATISVRTISGVFSGHFDAGKFIDLLSADRPVINRFYFSEVQKGVILSSCVFIIGMPMCIVGGKRFVSRSVNSSLTGSLERKCSSLSGEEFEVKQQKWIWMN</sequence>
<gene>
    <name evidence="1" type="ORF">CURHAP_LOCUS39992</name>
</gene>
<reference evidence="1 2" key="1">
    <citation type="submission" date="2020-05" db="EMBL/GenBank/DDBJ databases">
        <authorList>
            <person name="Campoy J."/>
            <person name="Schneeberger K."/>
            <person name="Spophaly S."/>
        </authorList>
    </citation>
    <scope>NUCLEOTIDE SEQUENCE [LARGE SCALE GENOMIC DNA]</scope>
    <source>
        <strain evidence="1">PruArmRojPasFocal</strain>
    </source>
</reference>
<dbReference type="EMBL" id="CAEKDK010000006">
    <property type="protein sequence ID" value="CAB4284446.1"/>
    <property type="molecule type" value="Genomic_DNA"/>
</dbReference>
<accession>A0A6J5V632</accession>
<dbReference type="AlphaFoldDB" id="A0A6J5V632"/>
<proteinExistence type="predicted"/>
<name>A0A6J5V632_PRUAR</name>
<protein>
    <submittedName>
        <fullName evidence="1">Uncharacterized protein</fullName>
    </submittedName>
</protein>
<organism evidence="1 2">
    <name type="scientific">Prunus armeniaca</name>
    <name type="common">Apricot</name>
    <name type="synonym">Armeniaca vulgaris</name>
    <dbReference type="NCBI Taxonomy" id="36596"/>
    <lineage>
        <taxon>Eukaryota</taxon>
        <taxon>Viridiplantae</taxon>
        <taxon>Streptophyta</taxon>
        <taxon>Embryophyta</taxon>
        <taxon>Tracheophyta</taxon>
        <taxon>Spermatophyta</taxon>
        <taxon>Magnoliopsida</taxon>
        <taxon>eudicotyledons</taxon>
        <taxon>Gunneridae</taxon>
        <taxon>Pentapetalae</taxon>
        <taxon>rosids</taxon>
        <taxon>fabids</taxon>
        <taxon>Rosales</taxon>
        <taxon>Rosaceae</taxon>
        <taxon>Amygdaloideae</taxon>
        <taxon>Amygdaleae</taxon>
        <taxon>Prunus</taxon>
    </lineage>
</organism>